<evidence type="ECO:0000313" key="3">
    <source>
        <dbReference type="EMBL" id="TYK08353.1"/>
    </source>
</evidence>
<evidence type="ECO:0000256" key="1">
    <source>
        <dbReference type="SAM" id="Phobius"/>
    </source>
</evidence>
<proteinExistence type="predicted"/>
<protein>
    <submittedName>
        <fullName evidence="3">Uncharacterized protein</fullName>
    </submittedName>
</protein>
<dbReference type="EMBL" id="SSTE01013117">
    <property type="protein sequence ID" value="KAA0047699.1"/>
    <property type="molecule type" value="Genomic_DNA"/>
</dbReference>
<name>A0A5D3C8Y3_CUCMM</name>
<keyword evidence="1" id="KW-0812">Transmembrane</keyword>
<evidence type="ECO:0000313" key="5">
    <source>
        <dbReference type="Proteomes" id="UP000321947"/>
    </source>
</evidence>
<dbReference type="Proteomes" id="UP000321947">
    <property type="component" value="Unassembled WGS sequence"/>
</dbReference>
<sequence length="129" mass="14824">MSCPSNSFRYNGSLCACPPGQLLSRTNNSCILFSRTSAITTGRLQNYAVSFPETIFSFDSIRKITQSQAVFLEATLVMLLSWLFFCIFLRFMKLGDGRNIWFRIRWWVSRLDVCFATRHWLVSSLSSIA</sequence>
<keyword evidence="1" id="KW-1133">Transmembrane helix</keyword>
<evidence type="ECO:0000313" key="2">
    <source>
        <dbReference type="EMBL" id="KAA0047699.1"/>
    </source>
</evidence>
<comment type="caution">
    <text evidence="3">The sequence shown here is derived from an EMBL/GenBank/DDBJ whole genome shotgun (WGS) entry which is preliminary data.</text>
</comment>
<dbReference type="OrthoDB" id="1463286at2759"/>
<keyword evidence="1" id="KW-0472">Membrane</keyword>
<reference evidence="4 5" key="1">
    <citation type="submission" date="2019-08" db="EMBL/GenBank/DDBJ databases">
        <title>Draft genome sequences of two oriental melons (Cucumis melo L. var makuwa).</title>
        <authorList>
            <person name="Kwon S.-Y."/>
        </authorList>
    </citation>
    <scope>NUCLEOTIDE SEQUENCE [LARGE SCALE GENOMIC DNA]</scope>
    <source>
        <strain evidence="5">cv. Chang Bougi</strain>
        <strain evidence="4">cv. SW 3</strain>
        <tissue evidence="3">Leaf</tissue>
    </source>
</reference>
<dbReference type="EMBL" id="SSTD01012901">
    <property type="protein sequence ID" value="TYK08353.1"/>
    <property type="molecule type" value="Genomic_DNA"/>
</dbReference>
<dbReference type="AlphaFoldDB" id="A0A5D3C8Y3"/>
<gene>
    <name evidence="3" type="ORF">E5676_scaffold648G001640</name>
    <name evidence="2" type="ORF">E6C27_scaffold115G002110</name>
</gene>
<dbReference type="STRING" id="1194695.A0A5D3C8Y3"/>
<feature type="transmembrane region" description="Helical" evidence="1">
    <location>
        <begin position="70"/>
        <end position="92"/>
    </location>
</feature>
<evidence type="ECO:0000313" key="4">
    <source>
        <dbReference type="Proteomes" id="UP000321393"/>
    </source>
</evidence>
<dbReference type="PANTHER" id="PTHR37254:SF1">
    <property type="entry name" value="OS01G0100500 PROTEIN"/>
    <property type="match status" value="1"/>
</dbReference>
<dbReference type="PANTHER" id="PTHR37254">
    <property type="entry name" value="OS01G0100500 PROTEIN"/>
    <property type="match status" value="1"/>
</dbReference>
<organism evidence="3 5">
    <name type="scientific">Cucumis melo var. makuwa</name>
    <name type="common">Oriental melon</name>
    <dbReference type="NCBI Taxonomy" id="1194695"/>
    <lineage>
        <taxon>Eukaryota</taxon>
        <taxon>Viridiplantae</taxon>
        <taxon>Streptophyta</taxon>
        <taxon>Embryophyta</taxon>
        <taxon>Tracheophyta</taxon>
        <taxon>Spermatophyta</taxon>
        <taxon>Magnoliopsida</taxon>
        <taxon>eudicotyledons</taxon>
        <taxon>Gunneridae</taxon>
        <taxon>Pentapetalae</taxon>
        <taxon>rosids</taxon>
        <taxon>fabids</taxon>
        <taxon>Cucurbitales</taxon>
        <taxon>Cucurbitaceae</taxon>
        <taxon>Benincaseae</taxon>
        <taxon>Cucumis</taxon>
    </lineage>
</organism>
<dbReference type="Proteomes" id="UP000321393">
    <property type="component" value="Unassembled WGS sequence"/>
</dbReference>
<accession>A0A5D3C8Y3</accession>